<keyword evidence="2" id="KW-1185">Reference proteome</keyword>
<organism evidence="1 2">
    <name type="scientific">Acetomicrobium hydrogeniformans ATCC BAA-1850</name>
    <dbReference type="NCBI Taxonomy" id="592015"/>
    <lineage>
        <taxon>Bacteria</taxon>
        <taxon>Thermotogati</taxon>
        <taxon>Synergistota</taxon>
        <taxon>Synergistia</taxon>
        <taxon>Synergistales</taxon>
        <taxon>Acetomicrobiaceae</taxon>
        <taxon>Acetomicrobium</taxon>
    </lineage>
</organism>
<evidence type="ECO:0000313" key="2">
    <source>
        <dbReference type="Proteomes" id="UP000005273"/>
    </source>
</evidence>
<gene>
    <name evidence="1" type="ORF">HMPREF1705_04343</name>
</gene>
<dbReference type="eggNOG" id="COG2963">
    <property type="taxonomic scope" value="Bacteria"/>
</dbReference>
<protein>
    <submittedName>
        <fullName evidence="1">Uncharacterized protein</fullName>
    </submittedName>
</protein>
<dbReference type="Proteomes" id="UP000005273">
    <property type="component" value="Unassembled WGS sequence"/>
</dbReference>
<accession>A0A0T5X9U9</accession>
<dbReference type="AlphaFoldDB" id="A0A0T5X9U9"/>
<dbReference type="EMBL" id="ACJX03000001">
    <property type="protein sequence ID" value="KRT35078.1"/>
    <property type="molecule type" value="Genomic_DNA"/>
</dbReference>
<dbReference type="STRING" id="592015.HMPREF1705_04343"/>
<proteinExistence type="predicted"/>
<comment type="caution">
    <text evidence="1">The sequence shown here is derived from an EMBL/GenBank/DDBJ whole genome shotgun (WGS) entry which is preliminary data.</text>
</comment>
<evidence type="ECO:0000313" key="1">
    <source>
        <dbReference type="EMBL" id="KRT35078.1"/>
    </source>
</evidence>
<reference evidence="2" key="1">
    <citation type="submission" date="2012-09" db="EMBL/GenBank/DDBJ databases">
        <authorList>
            <person name="Weinstock G."/>
            <person name="Sodergren E."/>
            <person name="Clifton S."/>
            <person name="Fulton L."/>
            <person name="Fulton B."/>
            <person name="Courtney L."/>
            <person name="Fronick C."/>
            <person name="Harrison M."/>
            <person name="Strong C."/>
            <person name="Farmer C."/>
            <person name="Delehaunty K."/>
            <person name="Markovic C."/>
            <person name="Hall O."/>
            <person name="Minx P."/>
            <person name="Tomlinson C."/>
            <person name="Mitreva M."/>
            <person name="Nelson J."/>
            <person name="Hou S."/>
            <person name="Wollam A."/>
            <person name="Pepin K.H."/>
            <person name="Johnson M."/>
            <person name="Bhonagiri V."/>
            <person name="Nash W.E."/>
            <person name="Suruliraj S."/>
            <person name="Warren W."/>
            <person name="Chinwalla A."/>
            <person name="Mardis E.R."/>
            <person name="Wilson R.K."/>
        </authorList>
    </citation>
    <scope>NUCLEOTIDE SEQUENCE [LARGE SCALE GENOMIC DNA]</scope>
    <source>
        <strain evidence="2">OS1</strain>
    </source>
</reference>
<name>A0A0T5X9U9_9BACT</name>
<sequence>MWAIELYIKYGKSPADVIRKLGYPDRKMLGKWYKIYLEKQETGVPYEKRYAKVPSFLQEKHKTAVRHYLSAFLQATSMKS</sequence>